<dbReference type="Proteomes" id="UP000593567">
    <property type="component" value="Unassembled WGS sequence"/>
</dbReference>
<keyword evidence="3" id="KW-1185">Reference proteome</keyword>
<protein>
    <submittedName>
        <fullName evidence="2">Uncharacterized protein</fullName>
    </submittedName>
</protein>
<feature type="transmembrane region" description="Helical" evidence="1">
    <location>
        <begin position="60"/>
        <end position="84"/>
    </location>
</feature>
<reference evidence="2" key="1">
    <citation type="submission" date="2020-06" db="EMBL/GenBank/DDBJ databases">
        <title>Draft genome of Bugula neritina, a colonial animal packing powerful symbionts and potential medicines.</title>
        <authorList>
            <person name="Rayko M."/>
        </authorList>
    </citation>
    <scope>NUCLEOTIDE SEQUENCE [LARGE SCALE GENOMIC DNA]</scope>
    <source>
        <strain evidence="2">Kwan_BN1</strain>
    </source>
</reference>
<keyword evidence="1" id="KW-1133">Transmembrane helix</keyword>
<organism evidence="2 3">
    <name type="scientific">Bugula neritina</name>
    <name type="common">Brown bryozoan</name>
    <name type="synonym">Sertularia neritina</name>
    <dbReference type="NCBI Taxonomy" id="10212"/>
    <lineage>
        <taxon>Eukaryota</taxon>
        <taxon>Metazoa</taxon>
        <taxon>Spiralia</taxon>
        <taxon>Lophotrochozoa</taxon>
        <taxon>Bryozoa</taxon>
        <taxon>Gymnolaemata</taxon>
        <taxon>Cheilostomatida</taxon>
        <taxon>Flustrina</taxon>
        <taxon>Buguloidea</taxon>
        <taxon>Bugulidae</taxon>
        <taxon>Bugula</taxon>
    </lineage>
</organism>
<accession>A0A7J7IRK4</accession>
<dbReference type="EMBL" id="VXIV02003509">
    <property type="protein sequence ID" value="KAF6016573.1"/>
    <property type="molecule type" value="Genomic_DNA"/>
</dbReference>
<evidence type="ECO:0000313" key="2">
    <source>
        <dbReference type="EMBL" id="KAF6016573.1"/>
    </source>
</evidence>
<proteinExistence type="predicted"/>
<keyword evidence="1" id="KW-0812">Transmembrane</keyword>
<dbReference type="SUPFAM" id="SSF103473">
    <property type="entry name" value="MFS general substrate transporter"/>
    <property type="match status" value="1"/>
</dbReference>
<dbReference type="InterPro" id="IPR036259">
    <property type="entry name" value="MFS_trans_sf"/>
</dbReference>
<evidence type="ECO:0000313" key="3">
    <source>
        <dbReference type="Proteomes" id="UP000593567"/>
    </source>
</evidence>
<dbReference type="AlphaFoldDB" id="A0A7J7IRK4"/>
<sequence>MIMALSIPVFGLIPAAIEELMGKENLNSGLSINFVYEGLSSIVSTFVSGGIYDRTQRWDYVFLFVAGSILMSSAIMMIITIVYYKGCRSRSSSDDKVTGSDTCDVYIIESSYGETVVDSDTSSFGSNSSSCKETASYDEVIEYKTKNSSL</sequence>
<comment type="caution">
    <text evidence="2">The sequence shown here is derived from an EMBL/GenBank/DDBJ whole genome shotgun (WGS) entry which is preliminary data.</text>
</comment>
<keyword evidence="1" id="KW-0472">Membrane</keyword>
<name>A0A7J7IRK4_BUGNE</name>
<gene>
    <name evidence="2" type="ORF">EB796_025117</name>
</gene>
<evidence type="ECO:0000256" key="1">
    <source>
        <dbReference type="SAM" id="Phobius"/>
    </source>
</evidence>